<dbReference type="InterPro" id="IPR011051">
    <property type="entry name" value="RmlC_Cupin_sf"/>
</dbReference>
<dbReference type="EMBL" id="BDFD01000008">
    <property type="protein sequence ID" value="GAV20185.1"/>
    <property type="molecule type" value="Genomic_DNA"/>
</dbReference>
<reference evidence="2 3" key="1">
    <citation type="journal article" date="2017" name="Arch. Microbiol.">
        <title>Mariprofundus micogutta sp. nov., a novel iron-oxidizing zetaproteobacterium isolated from a deep-sea hydrothermal field at the Bayonnaise knoll of the Izu-Ogasawara arc, and a description of Mariprofundales ord. nov. and Zetaproteobacteria classis nov.</title>
        <authorList>
            <person name="Makita H."/>
            <person name="Tanaka E."/>
            <person name="Mitsunobu S."/>
            <person name="Miyazaki M."/>
            <person name="Nunoura T."/>
            <person name="Uematsu K."/>
            <person name="Takaki Y."/>
            <person name="Nishi S."/>
            <person name="Shimamura S."/>
            <person name="Takai K."/>
        </authorList>
    </citation>
    <scope>NUCLEOTIDE SEQUENCE [LARGE SCALE GENOMIC DNA]</scope>
    <source>
        <strain evidence="2 3">ET2</strain>
    </source>
</reference>
<dbReference type="PANTHER" id="PTHR33387:SF3">
    <property type="entry name" value="DUF985 DOMAIN-CONTAINING PROTEIN"/>
    <property type="match status" value="1"/>
</dbReference>
<name>A0A1L8CMQ4_9PROT</name>
<dbReference type="PANTHER" id="PTHR33387">
    <property type="entry name" value="RMLC-LIKE JELLY ROLL FOLD PROTEIN"/>
    <property type="match status" value="1"/>
</dbReference>
<dbReference type="InterPro" id="IPR039935">
    <property type="entry name" value="YML079W-like"/>
</dbReference>
<dbReference type="Proteomes" id="UP000231632">
    <property type="component" value="Unassembled WGS sequence"/>
</dbReference>
<dbReference type="AlphaFoldDB" id="A0A1L8CMQ4"/>
<comment type="caution">
    <text evidence="2">The sequence shown here is derived from an EMBL/GenBank/DDBJ whole genome shotgun (WGS) entry which is preliminary data.</text>
</comment>
<gene>
    <name evidence="2" type="ORF">MMIC_P1149</name>
</gene>
<dbReference type="RefSeq" id="WP_072659511.1">
    <property type="nucleotide sequence ID" value="NZ_BDFD01000008.1"/>
</dbReference>
<proteinExistence type="predicted"/>
<evidence type="ECO:0000313" key="3">
    <source>
        <dbReference type="Proteomes" id="UP000231632"/>
    </source>
</evidence>
<sequence>MDRVEDLIQSLALQEHPEGGWYREVYRSDESIPLIGLPERFDGERAFCTSIYFLLSGEDFSAFHRIKQDELWHFHDGDRLTVHVIDRAGNYCEKKLGRNSEQGETFQQVVEAGDWFAASVPSGGYALVGCTVAPGFDFADFEMPSRDALQALYPQHSNIIKRLTR</sequence>
<dbReference type="InterPro" id="IPR009327">
    <property type="entry name" value="Cupin_DUF985"/>
</dbReference>
<dbReference type="SUPFAM" id="SSF51182">
    <property type="entry name" value="RmlC-like cupins"/>
    <property type="match status" value="1"/>
</dbReference>
<organism evidence="2 3">
    <name type="scientific">Mariprofundus micogutta</name>
    <dbReference type="NCBI Taxonomy" id="1921010"/>
    <lineage>
        <taxon>Bacteria</taxon>
        <taxon>Pseudomonadati</taxon>
        <taxon>Pseudomonadota</taxon>
        <taxon>Candidatius Mariprofundia</taxon>
        <taxon>Mariprofundales</taxon>
        <taxon>Mariprofundaceae</taxon>
        <taxon>Mariprofundus</taxon>
    </lineage>
</organism>
<evidence type="ECO:0000259" key="1">
    <source>
        <dbReference type="Pfam" id="PF06172"/>
    </source>
</evidence>
<evidence type="ECO:0000313" key="2">
    <source>
        <dbReference type="EMBL" id="GAV20185.1"/>
    </source>
</evidence>
<dbReference type="Pfam" id="PF06172">
    <property type="entry name" value="Cupin_5"/>
    <property type="match status" value="1"/>
</dbReference>
<dbReference type="STRING" id="1921010.MMIC_P1149"/>
<dbReference type="InterPro" id="IPR014710">
    <property type="entry name" value="RmlC-like_jellyroll"/>
</dbReference>
<keyword evidence="3" id="KW-1185">Reference proteome</keyword>
<dbReference type="CDD" id="cd06121">
    <property type="entry name" value="cupin_YML079wp"/>
    <property type="match status" value="1"/>
</dbReference>
<dbReference type="Gene3D" id="2.60.120.10">
    <property type="entry name" value="Jelly Rolls"/>
    <property type="match status" value="1"/>
</dbReference>
<feature type="domain" description="DUF985" evidence="1">
    <location>
        <begin position="6"/>
        <end position="143"/>
    </location>
</feature>
<dbReference type="OrthoDB" id="9798288at2"/>
<protein>
    <recommendedName>
        <fullName evidence="1">DUF985 domain-containing protein</fullName>
    </recommendedName>
</protein>
<accession>A0A1L8CMQ4</accession>